<dbReference type="Gene3D" id="3.60.40.10">
    <property type="entry name" value="PPM-type phosphatase domain"/>
    <property type="match status" value="1"/>
</dbReference>
<dbReference type="PANTHER" id="PTHR43156">
    <property type="entry name" value="STAGE II SPORULATION PROTEIN E-RELATED"/>
    <property type="match status" value="1"/>
</dbReference>
<dbReference type="InterPro" id="IPR036457">
    <property type="entry name" value="PPM-type-like_dom_sf"/>
</dbReference>
<dbReference type="EMBL" id="JXMS01000011">
    <property type="protein sequence ID" value="OBQ52134.1"/>
    <property type="molecule type" value="Genomic_DNA"/>
</dbReference>
<dbReference type="Proteomes" id="UP000091979">
    <property type="component" value="Unassembled WGS sequence"/>
</dbReference>
<keyword evidence="5" id="KW-1185">Reference proteome</keyword>
<organism evidence="4 5">
    <name type="scientific">Halodesulfovibrio spirochaetisodalis</name>
    <dbReference type="NCBI Taxonomy" id="1560234"/>
    <lineage>
        <taxon>Bacteria</taxon>
        <taxon>Pseudomonadati</taxon>
        <taxon>Thermodesulfobacteriota</taxon>
        <taxon>Desulfovibrionia</taxon>
        <taxon>Desulfovibrionales</taxon>
        <taxon>Desulfovibrionaceae</taxon>
        <taxon>Halodesulfovibrio</taxon>
    </lineage>
</organism>
<dbReference type="SMART" id="SM00331">
    <property type="entry name" value="PP2C_SIG"/>
    <property type="match status" value="1"/>
</dbReference>
<keyword evidence="2" id="KW-0812">Transmembrane</keyword>
<comment type="caution">
    <text evidence="4">The sequence shown here is derived from an EMBL/GenBank/DDBJ whole genome shotgun (WGS) entry which is preliminary data.</text>
</comment>
<dbReference type="PANTHER" id="PTHR43156:SF9">
    <property type="entry name" value="HAMP DOMAIN-CONTAINING PROTEIN"/>
    <property type="match status" value="1"/>
</dbReference>
<evidence type="ECO:0000256" key="2">
    <source>
        <dbReference type="SAM" id="Phobius"/>
    </source>
</evidence>
<accession>A0A1B7XDR0</accession>
<evidence type="ECO:0000313" key="5">
    <source>
        <dbReference type="Proteomes" id="UP000091979"/>
    </source>
</evidence>
<reference evidence="4 5" key="1">
    <citation type="submission" date="2015-01" db="EMBL/GenBank/DDBJ databases">
        <title>Desulfovibrio sp. JC271 draft genome sequence.</title>
        <authorList>
            <person name="Shivani Y."/>
            <person name="Subhash Y."/>
            <person name="Sasikala C."/>
            <person name="Ramana C.V."/>
        </authorList>
    </citation>
    <scope>NUCLEOTIDE SEQUENCE [LARGE SCALE GENOMIC DNA]</scope>
    <source>
        <strain evidence="4 5">JC271</strain>
    </source>
</reference>
<protein>
    <recommendedName>
        <fullName evidence="3">PPM-type phosphatase domain-containing protein</fullName>
    </recommendedName>
</protein>
<dbReference type="PATRIC" id="fig|1560234.3.peg.443"/>
<proteinExistence type="predicted"/>
<dbReference type="STRING" id="1560234.SP90_08125"/>
<keyword evidence="2" id="KW-1133">Transmembrane helix</keyword>
<dbReference type="OrthoDB" id="5496380at2"/>
<feature type="domain" description="PPM-type phosphatase" evidence="3">
    <location>
        <begin position="164"/>
        <end position="393"/>
    </location>
</feature>
<dbReference type="RefSeq" id="WP_066854400.1">
    <property type="nucleotide sequence ID" value="NZ_JXMS01000011.1"/>
</dbReference>
<keyword evidence="2" id="KW-0472">Membrane</keyword>
<dbReference type="InterPro" id="IPR052016">
    <property type="entry name" value="Bact_Sigma-Reg"/>
</dbReference>
<dbReference type="Pfam" id="PF07228">
    <property type="entry name" value="SpoIIE"/>
    <property type="match status" value="1"/>
</dbReference>
<dbReference type="GO" id="GO:0016791">
    <property type="term" value="F:phosphatase activity"/>
    <property type="evidence" value="ECO:0007669"/>
    <property type="project" value="TreeGrafter"/>
</dbReference>
<keyword evidence="1" id="KW-0378">Hydrolase</keyword>
<evidence type="ECO:0000256" key="1">
    <source>
        <dbReference type="ARBA" id="ARBA00022801"/>
    </source>
</evidence>
<dbReference type="InterPro" id="IPR001932">
    <property type="entry name" value="PPM-type_phosphatase-like_dom"/>
</dbReference>
<gene>
    <name evidence="4" type="ORF">SP90_08125</name>
</gene>
<sequence length="393" mass="44253">MSFARRFMDSAGWFNVGMKMNFFLALLLVGAPLVILVTGETLTRTELLDKLGLWAIAGLILLLPLSKLLTYVVVLFPIKQLNGLCLEIQNGNLNPFDEIPPEPARQDELQKLRHNMFWMGHVIGSRQKEIRTAMGKLEEAQKQIQSSIDYAELIQKAFLPPQKELAAEFADSFLLWRQRDGVGGDSYWFKKTTNGFFLGIIDCTGHGVPGAFMTLIVQSMLDRLDANAFEKDPAGVLTAVNKLLKEAFSSNSGAERPDDGMDCTFVYVADDKSEMVFSGARNYLILRNTDGSLAEYKGNKKGVGMNKTPLDFEFSNQIIPLEKGMRFYMLTDGLIDQVGGDRRLPFGRKRFKTVIEKDHGEMINQQDELYESFVDYQGIEKRRDDVLVFGGQV</sequence>
<name>A0A1B7XDR0_9BACT</name>
<dbReference type="AlphaFoldDB" id="A0A1B7XDR0"/>
<evidence type="ECO:0000313" key="4">
    <source>
        <dbReference type="EMBL" id="OBQ52134.1"/>
    </source>
</evidence>
<evidence type="ECO:0000259" key="3">
    <source>
        <dbReference type="SMART" id="SM00331"/>
    </source>
</evidence>
<dbReference type="SUPFAM" id="SSF81606">
    <property type="entry name" value="PP2C-like"/>
    <property type="match status" value="1"/>
</dbReference>
<feature type="transmembrane region" description="Helical" evidence="2">
    <location>
        <begin position="55"/>
        <end position="76"/>
    </location>
</feature>